<keyword evidence="5" id="KW-0175">Coiled coil</keyword>
<feature type="region of interest" description="Disordered" evidence="10">
    <location>
        <begin position="89"/>
        <end position="115"/>
    </location>
</feature>
<keyword evidence="8" id="KW-0966">Cell projection</keyword>
<dbReference type="PANTHER" id="PTHR14517:SF6">
    <property type="entry name" value="RE41410P"/>
    <property type="match status" value="1"/>
</dbReference>
<organism evidence="12 13">
    <name type="scientific">Adineta steineri</name>
    <dbReference type="NCBI Taxonomy" id="433720"/>
    <lineage>
        <taxon>Eukaryota</taxon>
        <taxon>Metazoa</taxon>
        <taxon>Spiralia</taxon>
        <taxon>Gnathifera</taxon>
        <taxon>Rotifera</taxon>
        <taxon>Eurotatoria</taxon>
        <taxon>Bdelloidea</taxon>
        <taxon>Adinetida</taxon>
        <taxon>Adinetidae</taxon>
        <taxon>Adineta</taxon>
    </lineage>
</organism>
<feature type="signal peptide" evidence="11">
    <location>
        <begin position="1"/>
        <end position="17"/>
    </location>
</feature>
<keyword evidence="7" id="KW-0206">Cytoskeleton</keyword>
<feature type="non-terminal residue" evidence="12">
    <location>
        <position position="1"/>
    </location>
</feature>
<comment type="subcellular location">
    <subcellularLocation>
        <location evidence="1">Cytoplasm</location>
        <location evidence="1">Cytoskeleton</location>
        <location evidence="1">Flagellum axoneme</location>
    </subcellularLocation>
</comment>
<keyword evidence="3" id="KW-0963">Cytoplasm</keyword>
<comment type="subunit">
    <text evidence="9">Microtubule inner protein component of sperm flagellar doublet microtubules.</text>
</comment>
<name>A0A820KID8_9BILA</name>
<evidence type="ECO:0000256" key="2">
    <source>
        <dbReference type="ARBA" id="ARBA00006875"/>
    </source>
</evidence>
<dbReference type="Pfam" id="PF05914">
    <property type="entry name" value="RIB43A"/>
    <property type="match status" value="1"/>
</dbReference>
<protein>
    <submittedName>
        <fullName evidence="12">Uncharacterized protein</fullName>
    </submittedName>
</protein>
<evidence type="ECO:0000256" key="9">
    <source>
        <dbReference type="ARBA" id="ARBA00046435"/>
    </source>
</evidence>
<evidence type="ECO:0000256" key="8">
    <source>
        <dbReference type="ARBA" id="ARBA00023273"/>
    </source>
</evidence>
<keyword evidence="11" id="KW-0732">Signal</keyword>
<dbReference type="PANTHER" id="PTHR14517">
    <property type="entry name" value="RIB43A-RELATED"/>
    <property type="match status" value="1"/>
</dbReference>
<keyword evidence="6" id="KW-0969">Cilium</keyword>
<evidence type="ECO:0000256" key="7">
    <source>
        <dbReference type="ARBA" id="ARBA00023212"/>
    </source>
</evidence>
<dbReference type="Proteomes" id="UP000663868">
    <property type="component" value="Unassembled WGS sequence"/>
</dbReference>
<reference evidence="12" key="1">
    <citation type="submission" date="2021-02" db="EMBL/GenBank/DDBJ databases">
        <authorList>
            <person name="Nowell W R."/>
        </authorList>
    </citation>
    <scope>NUCLEOTIDE SEQUENCE</scope>
</reference>
<sequence length="174" mass="21023">MTFLIFILISTIRLNISCKLTVFRETQERQALKKRQTDHDNYAEMANMISCDLLTENPDQAISQYGPHRVVPDRWKGMSEDQIRQIREEQQRQVEEKKRRDEEEQQRNDEWDRRRHAEAKAGMIIEKQIEGERRVYEHDLYDDNQRLANEQRNLKKYLDSVVYTNQPTAAYFMQ</sequence>
<evidence type="ECO:0000256" key="11">
    <source>
        <dbReference type="SAM" id="SignalP"/>
    </source>
</evidence>
<evidence type="ECO:0000256" key="3">
    <source>
        <dbReference type="ARBA" id="ARBA00022490"/>
    </source>
</evidence>
<evidence type="ECO:0000313" key="13">
    <source>
        <dbReference type="Proteomes" id="UP000663868"/>
    </source>
</evidence>
<comment type="similarity">
    <text evidence="2">Belongs to the RIB43A family.</text>
</comment>
<accession>A0A820KID8</accession>
<keyword evidence="4" id="KW-0282">Flagellum</keyword>
<evidence type="ECO:0000256" key="6">
    <source>
        <dbReference type="ARBA" id="ARBA00023069"/>
    </source>
</evidence>
<evidence type="ECO:0000256" key="4">
    <source>
        <dbReference type="ARBA" id="ARBA00022846"/>
    </source>
</evidence>
<gene>
    <name evidence="12" type="ORF">KXQ929_LOCUS47873</name>
</gene>
<proteinExistence type="inferred from homology"/>
<evidence type="ECO:0000313" key="12">
    <source>
        <dbReference type="EMBL" id="CAF4343873.1"/>
    </source>
</evidence>
<evidence type="ECO:0000256" key="10">
    <source>
        <dbReference type="SAM" id="MobiDB-lite"/>
    </source>
</evidence>
<dbReference type="EMBL" id="CAJOBB010017917">
    <property type="protein sequence ID" value="CAF4343873.1"/>
    <property type="molecule type" value="Genomic_DNA"/>
</dbReference>
<feature type="chain" id="PRO_5032267910" evidence="11">
    <location>
        <begin position="18"/>
        <end position="174"/>
    </location>
</feature>
<evidence type="ECO:0000256" key="5">
    <source>
        <dbReference type="ARBA" id="ARBA00023054"/>
    </source>
</evidence>
<comment type="caution">
    <text evidence="12">The sequence shown here is derived from an EMBL/GenBank/DDBJ whole genome shotgun (WGS) entry which is preliminary data.</text>
</comment>
<dbReference type="InterPro" id="IPR008805">
    <property type="entry name" value="RIB43A"/>
</dbReference>
<dbReference type="AlphaFoldDB" id="A0A820KID8"/>
<evidence type="ECO:0000256" key="1">
    <source>
        <dbReference type="ARBA" id="ARBA00004611"/>
    </source>
</evidence>